<dbReference type="Pfam" id="PF00295">
    <property type="entry name" value="Glyco_hydro_28"/>
    <property type="match status" value="1"/>
</dbReference>
<dbReference type="Gene3D" id="2.160.20.10">
    <property type="entry name" value="Single-stranded right-handed beta-helix, Pectin lyase-like"/>
    <property type="match status" value="1"/>
</dbReference>
<dbReference type="Proteomes" id="UP000036958">
    <property type="component" value="Unassembled WGS sequence"/>
</dbReference>
<accession>A0A0L8V6M4</accession>
<sequence length="442" mass="48908">MTAFLFATILMMQLVSCQSPDAQPVALFPDGSEIPAWFNETGKIDPDTLGVQLLITDFGAVGDGQTLNTEVIQQTINEASAQGGGVVIIPEGRFLTGALFFKPGTHLHVREGGVLLGSDDISNFPIMPSRMEGQNLDYFPAVVNAYGVDGFSITGKGTIDGNGLKYWEAFWQRREENPDCTNLEVSRPRLVFIQKSNHVQLQDVRLQNSGFWTSHFYQCNHVKILDLHIFSPASPVKAPSTDAIDLDVCSNVLVEGCYMEVNDDAIALKGGKGPTADTDPNNGPNKNIIIRDCTFGFCHSAVTCGSESIHNRNIIVSNCKVDGPSRVLWLKNRPDTPQLYEYILVENITGQATRLLFAKPWRQFFDLKGHEAPPVSQANHIVFRNIKLDTKIFADIDVSEYDHLKNFTFENVEVTAENGELKQDLFDGLTLKNVVVNGERLD</sequence>
<keyword evidence="7" id="KW-1185">Reference proteome</keyword>
<dbReference type="PATRIC" id="fig|1409788.3.peg.3168"/>
<dbReference type="AlphaFoldDB" id="A0A0L8V6M4"/>
<dbReference type="STRING" id="1409788.NC99_30840"/>
<dbReference type="OrthoDB" id="9795222at2"/>
<evidence type="ECO:0000313" key="6">
    <source>
        <dbReference type="EMBL" id="KOH44091.1"/>
    </source>
</evidence>
<protein>
    <submittedName>
        <fullName evidence="6">Exopolygalacturonase</fullName>
    </submittedName>
</protein>
<dbReference type="InterPro" id="IPR011050">
    <property type="entry name" value="Pectin_lyase_fold/virulence"/>
</dbReference>
<evidence type="ECO:0000256" key="1">
    <source>
        <dbReference type="ARBA" id="ARBA00008834"/>
    </source>
</evidence>
<evidence type="ECO:0000256" key="4">
    <source>
        <dbReference type="RuleBase" id="RU361169"/>
    </source>
</evidence>
<dbReference type="PANTHER" id="PTHR31339:SF9">
    <property type="entry name" value="PLASMIN AND FIBRONECTIN-BINDING PROTEIN A"/>
    <property type="match status" value="1"/>
</dbReference>
<dbReference type="InterPro" id="IPR051801">
    <property type="entry name" value="GH28_Enzymes"/>
</dbReference>
<evidence type="ECO:0000256" key="5">
    <source>
        <dbReference type="SAM" id="SignalP"/>
    </source>
</evidence>
<proteinExistence type="inferred from homology"/>
<evidence type="ECO:0000256" key="2">
    <source>
        <dbReference type="ARBA" id="ARBA00022801"/>
    </source>
</evidence>
<dbReference type="InterPro" id="IPR012334">
    <property type="entry name" value="Pectin_lyas_fold"/>
</dbReference>
<dbReference type="SUPFAM" id="SSF51126">
    <property type="entry name" value="Pectin lyase-like"/>
    <property type="match status" value="1"/>
</dbReference>
<dbReference type="EMBL" id="LGIA01000171">
    <property type="protein sequence ID" value="KOH44091.1"/>
    <property type="molecule type" value="Genomic_DNA"/>
</dbReference>
<dbReference type="InterPro" id="IPR000743">
    <property type="entry name" value="Glyco_hydro_28"/>
</dbReference>
<evidence type="ECO:0000256" key="3">
    <source>
        <dbReference type="ARBA" id="ARBA00023295"/>
    </source>
</evidence>
<organism evidence="6 7">
    <name type="scientific">Sunxiuqinia dokdonensis</name>
    <dbReference type="NCBI Taxonomy" id="1409788"/>
    <lineage>
        <taxon>Bacteria</taxon>
        <taxon>Pseudomonadati</taxon>
        <taxon>Bacteroidota</taxon>
        <taxon>Bacteroidia</taxon>
        <taxon>Marinilabiliales</taxon>
        <taxon>Prolixibacteraceae</taxon>
        <taxon>Sunxiuqinia</taxon>
    </lineage>
</organism>
<comment type="similarity">
    <text evidence="1 4">Belongs to the glycosyl hydrolase 28 family.</text>
</comment>
<name>A0A0L8V6M4_9BACT</name>
<feature type="chain" id="PRO_5005591620" evidence="5">
    <location>
        <begin position="23"/>
        <end position="442"/>
    </location>
</feature>
<keyword evidence="3 4" id="KW-0326">Glycosidase</keyword>
<dbReference type="GO" id="GO:0004650">
    <property type="term" value="F:polygalacturonase activity"/>
    <property type="evidence" value="ECO:0007669"/>
    <property type="project" value="InterPro"/>
</dbReference>
<feature type="signal peptide" evidence="5">
    <location>
        <begin position="1"/>
        <end position="22"/>
    </location>
</feature>
<keyword evidence="2 4" id="KW-0378">Hydrolase</keyword>
<dbReference type="PANTHER" id="PTHR31339">
    <property type="entry name" value="PECTIN LYASE-RELATED"/>
    <property type="match status" value="1"/>
</dbReference>
<comment type="caution">
    <text evidence="6">The sequence shown here is derived from an EMBL/GenBank/DDBJ whole genome shotgun (WGS) entry which is preliminary data.</text>
</comment>
<gene>
    <name evidence="6" type="ORF">NC99_30840</name>
</gene>
<dbReference type="GO" id="GO:0005975">
    <property type="term" value="P:carbohydrate metabolic process"/>
    <property type="evidence" value="ECO:0007669"/>
    <property type="project" value="InterPro"/>
</dbReference>
<keyword evidence="5" id="KW-0732">Signal</keyword>
<evidence type="ECO:0000313" key="7">
    <source>
        <dbReference type="Proteomes" id="UP000036958"/>
    </source>
</evidence>
<reference evidence="7" key="1">
    <citation type="submission" date="2015-07" db="EMBL/GenBank/DDBJ databases">
        <title>Genome sequencing of Sunxiuqinia dokdonensis strain SK.</title>
        <authorList>
            <person name="Ahn S."/>
            <person name="Kim B.-C."/>
        </authorList>
    </citation>
    <scope>NUCLEOTIDE SEQUENCE [LARGE SCALE GENOMIC DNA]</scope>
    <source>
        <strain evidence="7">SK</strain>
    </source>
</reference>